<name>A0ABV6D803_9HYPH</name>
<evidence type="ECO:0000256" key="4">
    <source>
        <dbReference type="ARBA" id="ARBA00023172"/>
    </source>
</evidence>
<dbReference type="InterPro" id="IPR047653">
    <property type="entry name" value="Tn3-like_transpos"/>
</dbReference>
<evidence type="ECO:0000313" key="7">
    <source>
        <dbReference type="EMBL" id="MFC0208773.1"/>
    </source>
</evidence>
<protein>
    <submittedName>
        <fullName evidence="7">Tn3 family transposase</fullName>
    </submittedName>
</protein>
<organism evidence="7 8">
    <name type="scientific">Chelativorans intermedius</name>
    <dbReference type="NCBI Taxonomy" id="515947"/>
    <lineage>
        <taxon>Bacteria</taxon>
        <taxon>Pseudomonadati</taxon>
        <taxon>Pseudomonadota</taxon>
        <taxon>Alphaproteobacteria</taxon>
        <taxon>Hyphomicrobiales</taxon>
        <taxon>Phyllobacteriaceae</taxon>
        <taxon>Chelativorans</taxon>
    </lineage>
</organism>
<dbReference type="Proteomes" id="UP001589755">
    <property type="component" value="Unassembled WGS sequence"/>
</dbReference>
<evidence type="ECO:0000313" key="8">
    <source>
        <dbReference type="Proteomes" id="UP001589755"/>
    </source>
</evidence>
<dbReference type="Pfam" id="PF01526">
    <property type="entry name" value="DDE_Tnp_Tn3"/>
    <property type="match status" value="1"/>
</dbReference>
<accession>A0ABV6D803</accession>
<evidence type="ECO:0000259" key="6">
    <source>
        <dbReference type="Pfam" id="PF13700"/>
    </source>
</evidence>
<dbReference type="InterPro" id="IPR025296">
    <property type="entry name" value="DUF4158"/>
</dbReference>
<dbReference type="Pfam" id="PF13700">
    <property type="entry name" value="DUF4158"/>
    <property type="match status" value="1"/>
</dbReference>
<proteinExistence type="inferred from homology"/>
<keyword evidence="4" id="KW-0233">DNA recombination</keyword>
<keyword evidence="2" id="KW-0815">Transposition</keyword>
<evidence type="ECO:0000256" key="1">
    <source>
        <dbReference type="ARBA" id="ARBA00009402"/>
    </source>
</evidence>
<keyword evidence="8" id="KW-1185">Reference proteome</keyword>
<dbReference type="NCBIfam" id="NF033527">
    <property type="entry name" value="transpos_Tn3"/>
    <property type="match status" value="1"/>
</dbReference>
<dbReference type="InterPro" id="IPR002513">
    <property type="entry name" value="Tn3_Tnp_DDE_dom"/>
</dbReference>
<sequence>MPARISMTKKQRDVLLALPETENEVVRHYTLDAKDLTAIASSRTPETRLSHALQLCCLRYPGRHLRRGEFLPPVMLDYIAEQIGADTEAIARFARRGATRYEQLAAIKQHHGYRDFTRPARSMLSDWAEQEAVGLTDGRILLGRLIEKMREEKIVIPGVTVVERLAASAMHAADGMMVTRVCSMLDEGHRHQLDTLLVAKAHARQTRLSWLREPPSRVGARPLIEILDKIVIVRSTLVGIGSQPPAFGSRLAQMAKEGLLYTSQAFLQMGADRRHAVMIATLRELEATLTDGALSMFQSLVARANLRARKRLEETVALTAEQGRTRLARIADVLEALVISAREGGDVASAVTEIATLDTIEDDAATIRRSLRPGRPDIIGELPREYHVFRQTGSRFLSSFMFEGSRAAKPLLDAAAILAEIGGDKRRRLPDTLPLAHIERRWRRHVFTNGSIDRTCYELATYFGLANALASGSVWVPTSRIHRSLDDLLANDKADGNALPAHPDVDADTYLHGRASTLDTALLSVAEGLAAREPTLFAGGRLRFPKEQEDSVQDDSAAVIGALNRMMPHVRITDLLDQVNLWTGFAEHFTHVSTGLPPADMRAFMATLIAEATNLGLSRMAEVSGAGSRRALLRMQMWHMREETFRAALANLTDAIHAEPIAAWFGEGWRASADGQAFYLGGPGEAGGAVNAHYGRDPIVKIYTTITDRYAPLHQKVIAGTASEAVHSLDGILGHESGVDIAAFHVDGGGVSDIVFAVMHLLGLSFEPRIPRLSDRKLYAFEPKAKYGPLAPLFGNRLNPQLIRAHWDEIQRVIHALRHKVVTPSLIMRKLSAYRQQNSLAAALREIGRIERTLFTLRWFEDPGLRRLVTTELNKGEARNSLSRAVAFHRLGRFRDRGHENQSSRAAALNLVTAAIILFNCRYLGRILTETRVRGTKIEDTITARLSPLGWDHINITGDYIWSETLPLDTDGYLPLRNNQA</sequence>
<comment type="similarity">
    <text evidence="1">Belongs to the transposase 7 family.</text>
</comment>
<feature type="domain" description="Tn3 transposase DDE" evidence="5">
    <location>
        <begin position="574"/>
        <end position="960"/>
    </location>
</feature>
<feature type="domain" description="DUF4158" evidence="6">
    <location>
        <begin position="7"/>
        <end position="169"/>
    </location>
</feature>
<reference evidence="7 8" key="1">
    <citation type="submission" date="2024-09" db="EMBL/GenBank/DDBJ databases">
        <authorList>
            <person name="Sun Q."/>
            <person name="Mori K."/>
        </authorList>
    </citation>
    <scope>NUCLEOTIDE SEQUENCE [LARGE SCALE GENOMIC DNA]</scope>
    <source>
        <strain evidence="7 8">CCM 8543</strain>
    </source>
</reference>
<keyword evidence="3" id="KW-0238">DNA-binding</keyword>
<gene>
    <name evidence="7" type="ORF">ACFFJ2_10215</name>
</gene>
<dbReference type="EMBL" id="JBHLXD010000014">
    <property type="protein sequence ID" value="MFC0208773.1"/>
    <property type="molecule type" value="Genomic_DNA"/>
</dbReference>
<evidence type="ECO:0000256" key="3">
    <source>
        <dbReference type="ARBA" id="ARBA00023125"/>
    </source>
</evidence>
<comment type="caution">
    <text evidence="7">The sequence shown here is derived from an EMBL/GenBank/DDBJ whole genome shotgun (WGS) entry which is preliminary data.</text>
</comment>
<dbReference type="RefSeq" id="WP_261522120.1">
    <property type="nucleotide sequence ID" value="NZ_JAODNW010000022.1"/>
</dbReference>
<evidence type="ECO:0000259" key="5">
    <source>
        <dbReference type="Pfam" id="PF01526"/>
    </source>
</evidence>
<evidence type="ECO:0000256" key="2">
    <source>
        <dbReference type="ARBA" id="ARBA00022578"/>
    </source>
</evidence>